<evidence type="ECO:0000313" key="4">
    <source>
        <dbReference type="Proteomes" id="UP001311232"/>
    </source>
</evidence>
<organism evidence="3 4">
    <name type="scientific">Crenichthys baileyi</name>
    <name type="common">White River springfish</name>
    <dbReference type="NCBI Taxonomy" id="28760"/>
    <lineage>
        <taxon>Eukaryota</taxon>
        <taxon>Metazoa</taxon>
        <taxon>Chordata</taxon>
        <taxon>Craniata</taxon>
        <taxon>Vertebrata</taxon>
        <taxon>Euteleostomi</taxon>
        <taxon>Actinopterygii</taxon>
        <taxon>Neopterygii</taxon>
        <taxon>Teleostei</taxon>
        <taxon>Neoteleostei</taxon>
        <taxon>Acanthomorphata</taxon>
        <taxon>Ovalentaria</taxon>
        <taxon>Atherinomorphae</taxon>
        <taxon>Cyprinodontiformes</taxon>
        <taxon>Goodeidae</taxon>
        <taxon>Crenichthys</taxon>
    </lineage>
</organism>
<sequence>MEPSILQLNFDVQPCHVRLQSDEMAAPHVVCDGSLPSFLLTCSQKHSPGLHHSQSKPCCKSPGSDLDSSHLAQLSALLPQHDSLTPPPPPSTSTGRALKSFCQASPRLTSSTLAPALFLNLLFFIHIVHGFSPALHSSHSTSPEFASNLATSASSSLLYRHPAHSSAPPTGIHLANARPCLCLVASPFSYVLDFAIIAVAIVNIKVPTASAAIVFPLIVDFLLLVFLIVFVIIAVTTATTTAAATIIMVIIFFIVLVIVLLLVLLAVRVFPSFCSMSSAFVFVAPRPFTLSFSSSSSSSDLVELHLVFRHVQVSLASGYTRVPWKVDGEGEWEDRDKQTEGEEKEEKMEEEEEKTEEEEDDNNEDEDDWDDEGYEAEWVKEKEWDSEVYKKGKKKEKDKDKHEPCEDGRDHHNDKGYQEKVEVGKKRKKDERDEGKDDQDHDERGSEETELEKDGNTDEDERYHEV</sequence>
<keyword evidence="2" id="KW-0812">Transmembrane</keyword>
<keyword evidence="2" id="KW-0472">Membrane</keyword>
<dbReference type="InterPro" id="IPR051037">
    <property type="entry name" value="RNAPII_TF_IWS1"/>
</dbReference>
<reference evidence="3 4" key="1">
    <citation type="submission" date="2021-06" db="EMBL/GenBank/DDBJ databases">
        <authorList>
            <person name="Palmer J.M."/>
        </authorList>
    </citation>
    <scope>NUCLEOTIDE SEQUENCE [LARGE SCALE GENOMIC DNA]</scope>
    <source>
        <strain evidence="3 4">MEX-2019</strain>
        <tissue evidence="3">Muscle</tissue>
    </source>
</reference>
<accession>A0AAV9RQW3</accession>
<dbReference type="Proteomes" id="UP001311232">
    <property type="component" value="Unassembled WGS sequence"/>
</dbReference>
<feature type="compositionally biased region" description="Basic and acidic residues" evidence="1">
    <location>
        <begin position="377"/>
        <end position="466"/>
    </location>
</feature>
<evidence type="ECO:0000256" key="2">
    <source>
        <dbReference type="SAM" id="Phobius"/>
    </source>
</evidence>
<dbReference type="AlphaFoldDB" id="A0AAV9RQW3"/>
<evidence type="ECO:0000313" key="3">
    <source>
        <dbReference type="EMBL" id="KAK5611341.1"/>
    </source>
</evidence>
<comment type="caution">
    <text evidence="3">The sequence shown here is derived from an EMBL/GenBank/DDBJ whole genome shotgun (WGS) entry which is preliminary data.</text>
</comment>
<feature type="compositionally biased region" description="Basic and acidic residues" evidence="1">
    <location>
        <begin position="330"/>
        <end position="347"/>
    </location>
</feature>
<keyword evidence="4" id="KW-1185">Reference proteome</keyword>
<feature type="transmembrane region" description="Helical" evidence="2">
    <location>
        <begin position="213"/>
        <end position="236"/>
    </location>
</feature>
<dbReference type="EMBL" id="JAHHUM010001485">
    <property type="protein sequence ID" value="KAK5611341.1"/>
    <property type="molecule type" value="Genomic_DNA"/>
</dbReference>
<gene>
    <name evidence="3" type="ORF">CRENBAI_018286</name>
</gene>
<protein>
    <submittedName>
        <fullName evidence="3">Uncharacterized protein</fullName>
    </submittedName>
</protein>
<feature type="region of interest" description="Disordered" evidence="1">
    <location>
        <begin position="48"/>
        <end position="67"/>
    </location>
</feature>
<name>A0AAV9RQW3_9TELE</name>
<proteinExistence type="predicted"/>
<feature type="transmembrane region" description="Helical" evidence="2">
    <location>
        <begin position="188"/>
        <end position="206"/>
    </location>
</feature>
<dbReference type="PANTHER" id="PTHR46010:SF1">
    <property type="entry name" value="PROTEIN IWS1 HOMOLOG"/>
    <property type="match status" value="1"/>
</dbReference>
<keyword evidence="2" id="KW-1133">Transmembrane helix</keyword>
<feature type="region of interest" description="Disordered" evidence="1">
    <location>
        <begin position="330"/>
        <end position="466"/>
    </location>
</feature>
<feature type="transmembrane region" description="Helical" evidence="2">
    <location>
        <begin position="242"/>
        <end position="267"/>
    </location>
</feature>
<dbReference type="GO" id="GO:0005634">
    <property type="term" value="C:nucleus"/>
    <property type="evidence" value="ECO:0007669"/>
    <property type="project" value="TreeGrafter"/>
</dbReference>
<evidence type="ECO:0000256" key="1">
    <source>
        <dbReference type="SAM" id="MobiDB-lite"/>
    </source>
</evidence>
<feature type="compositionally biased region" description="Acidic residues" evidence="1">
    <location>
        <begin position="348"/>
        <end position="375"/>
    </location>
</feature>
<dbReference type="GO" id="GO:0016973">
    <property type="term" value="P:poly(A)+ mRNA export from nucleus"/>
    <property type="evidence" value="ECO:0007669"/>
    <property type="project" value="TreeGrafter"/>
</dbReference>
<dbReference type="PANTHER" id="PTHR46010">
    <property type="entry name" value="PROTEIN IWS1 HOMOLOG"/>
    <property type="match status" value="1"/>
</dbReference>